<dbReference type="InterPro" id="IPR014710">
    <property type="entry name" value="RmlC-like_jellyroll"/>
</dbReference>
<sequence>MATAARPFPAQRMPFWSRLGQVNQTVILETAALERLPRRQALPGTRDNDLVIILSGWVRVEVVAGERVVLAVAGPGDLAIPAHQFDPDIYSSGEGAAGMRVVATEDVQLLRVPAGAVPLLCSDLPLVRRELARLVRETTRLEVGLRLRMFHTPRSRLAWLLLALRLLFGERNVPGSNTPVLAPPLTQADLARWLGISDASTTRIIQTWKREGLVATSYGAIAVVDVRNVQRQAQWSAATAAELLGPTPVFEEYLLRNNVAHHGPDMAPTPYKDRPPGL</sequence>
<dbReference type="CDD" id="cd00038">
    <property type="entry name" value="CAP_ED"/>
    <property type="match status" value="1"/>
</dbReference>
<organism evidence="5 6">
    <name type="scientific">Nonomuraea angiospora</name>
    <dbReference type="NCBI Taxonomy" id="46172"/>
    <lineage>
        <taxon>Bacteria</taxon>
        <taxon>Bacillati</taxon>
        <taxon>Actinomycetota</taxon>
        <taxon>Actinomycetes</taxon>
        <taxon>Streptosporangiales</taxon>
        <taxon>Streptosporangiaceae</taxon>
        <taxon>Nonomuraea</taxon>
    </lineage>
</organism>
<dbReference type="InterPro" id="IPR000595">
    <property type="entry name" value="cNMP-bd_dom"/>
</dbReference>
<accession>A0ABR9M5X9</accession>
<keyword evidence="3" id="KW-0804">Transcription</keyword>
<evidence type="ECO:0000256" key="1">
    <source>
        <dbReference type="ARBA" id="ARBA00023015"/>
    </source>
</evidence>
<evidence type="ECO:0000313" key="5">
    <source>
        <dbReference type="EMBL" id="MBE1588319.1"/>
    </source>
</evidence>
<comment type="caution">
    <text evidence="5">The sequence shown here is derived from an EMBL/GenBank/DDBJ whole genome shotgun (WGS) entry which is preliminary data.</text>
</comment>
<proteinExistence type="predicted"/>
<evidence type="ECO:0000256" key="3">
    <source>
        <dbReference type="ARBA" id="ARBA00023163"/>
    </source>
</evidence>
<keyword evidence="1" id="KW-0805">Transcription regulation</keyword>
<dbReference type="EMBL" id="JADBEK010000001">
    <property type="protein sequence ID" value="MBE1588319.1"/>
    <property type="molecule type" value="Genomic_DNA"/>
</dbReference>
<dbReference type="SUPFAM" id="SSF46785">
    <property type="entry name" value="Winged helix' DNA-binding domain"/>
    <property type="match status" value="1"/>
</dbReference>
<name>A0ABR9M5X9_9ACTN</name>
<dbReference type="Pfam" id="PF13545">
    <property type="entry name" value="HTH_Crp_2"/>
    <property type="match status" value="1"/>
</dbReference>
<dbReference type="SUPFAM" id="SSF51206">
    <property type="entry name" value="cAMP-binding domain-like"/>
    <property type="match status" value="1"/>
</dbReference>
<evidence type="ECO:0000256" key="2">
    <source>
        <dbReference type="ARBA" id="ARBA00023125"/>
    </source>
</evidence>
<evidence type="ECO:0000259" key="4">
    <source>
        <dbReference type="PROSITE" id="PS51063"/>
    </source>
</evidence>
<dbReference type="InterPro" id="IPR036390">
    <property type="entry name" value="WH_DNA-bd_sf"/>
</dbReference>
<protein>
    <submittedName>
        <fullName evidence="5">CRP-like cAMP-binding protein</fullName>
    </submittedName>
</protein>
<feature type="domain" description="HTH crp-type" evidence="4">
    <location>
        <begin position="151"/>
        <end position="227"/>
    </location>
</feature>
<dbReference type="InterPro" id="IPR018490">
    <property type="entry name" value="cNMP-bd_dom_sf"/>
</dbReference>
<reference evidence="5 6" key="1">
    <citation type="submission" date="2020-10" db="EMBL/GenBank/DDBJ databases">
        <title>Sequencing the genomes of 1000 actinobacteria strains.</title>
        <authorList>
            <person name="Klenk H.-P."/>
        </authorList>
    </citation>
    <scope>NUCLEOTIDE SEQUENCE [LARGE SCALE GENOMIC DNA]</scope>
    <source>
        <strain evidence="5 6">DSM 43173</strain>
    </source>
</reference>
<dbReference type="Proteomes" id="UP000633509">
    <property type="component" value="Unassembled WGS sequence"/>
</dbReference>
<dbReference type="PROSITE" id="PS51063">
    <property type="entry name" value="HTH_CRP_2"/>
    <property type="match status" value="1"/>
</dbReference>
<dbReference type="RefSeq" id="WP_192788557.1">
    <property type="nucleotide sequence ID" value="NZ_JADBEK010000001.1"/>
</dbReference>
<evidence type="ECO:0000313" key="6">
    <source>
        <dbReference type="Proteomes" id="UP000633509"/>
    </source>
</evidence>
<dbReference type="Gene3D" id="2.60.120.10">
    <property type="entry name" value="Jelly Rolls"/>
    <property type="match status" value="1"/>
</dbReference>
<dbReference type="InterPro" id="IPR012318">
    <property type="entry name" value="HTH_CRP"/>
</dbReference>
<keyword evidence="6" id="KW-1185">Reference proteome</keyword>
<dbReference type="SMART" id="SM00419">
    <property type="entry name" value="HTH_CRP"/>
    <property type="match status" value="1"/>
</dbReference>
<keyword evidence="2" id="KW-0238">DNA-binding</keyword>
<gene>
    <name evidence="5" type="ORF">H4W80_006577</name>
</gene>